<dbReference type="RefSeq" id="WP_062997142.1">
    <property type="nucleotide sequence ID" value="NZ_BMMH01000002.1"/>
</dbReference>
<dbReference type="AlphaFoldDB" id="A0A917RBF1"/>
<evidence type="ECO:0000313" key="1">
    <source>
        <dbReference type="EMBL" id="GGK98707.1"/>
    </source>
</evidence>
<sequence>MAIQYKGTAIGAMLDDMARYGSTMKNQIDELQAAAGEFRANMSGDVAIANFDAKHGELSLELEDTLVKLDNLGIKVENAFHRAIETDKRVGDGFAAF</sequence>
<evidence type="ECO:0000313" key="2">
    <source>
        <dbReference type="Proteomes" id="UP000638263"/>
    </source>
</evidence>
<keyword evidence="2" id="KW-1185">Reference proteome</keyword>
<accession>A0A917RBF1</accession>
<reference evidence="1" key="2">
    <citation type="submission" date="2020-09" db="EMBL/GenBank/DDBJ databases">
        <authorList>
            <person name="Sun Q."/>
            <person name="Zhou Y."/>
        </authorList>
    </citation>
    <scope>NUCLEOTIDE SEQUENCE</scope>
    <source>
        <strain evidence="1">CGMCC 4.3508</strain>
    </source>
</reference>
<name>A0A917RBF1_9NOCA</name>
<protein>
    <submittedName>
        <fullName evidence="1">Uncharacterized protein</fullName>
    </submittedName>
</protein>
<dbReference type="Proteomes" id="UP000638263">
    <property type="component" value="Unassembled WGS sequence"/>
</dbReference>
<comment type="caution">
    <text evidence="1">The sequence shown here is derived from an EMBL/GenBank/DDBJ whole genome shotgun (WGS) entry which is preliminary data.</text>
</comment>
<reference evidence="1" key="1">
    <citation type="journal article" date="2014" name="Int. J. Syst. Evol. Microbiol.">
        <title>Complete genome sequence of Corynebacterium casei LMG S-19264T (=DSM 44701T), isolated from a smear-ripened cheese.</title>
        <authorList>
            <consortium name="US DOE Joint Genome Institute (JGI-PGF)"/>
            <person name="Walter F."/>
            <person name="Albersmeier A."/>
            <person name="Kalinowski J."/>
            <person name="Ruckert C."/>
        </authorList>
    </citation>
    <scope>NUCLEOTIDE SEQUENCE</scope>
    <source>
        <strain evidence="1">CGMCC 4.3508</strain>
    </source>
</reference>
<dbReference type="EMBL" id="BMMH01000002">
    <property type="protein sequence ID" value="GGK98707.1"/>
    <property type="molecule type" value="Genomic_DNA"/>
</dbReference>
<organism evidence="1 2">
    <name type="scientific">Nocardia jinanensis</name>
    <dbReference type="NCBI Taxonomy" id="382504"/>
    <lineage>
        <taxon>Bacteria</taxon>
        <taxon>Bacillati</taxon>
        <taxon>Actinomycetota</taxon>
        <taxon>Actinomycetes</taxon>
        <taxon>Mycobacteriales</taxon>
        <taxon>Nocardiaceae</taxon>
        <taxon>Nocardia</taxon>
    </lineage>
</organism>
<gene>
    <name evidence="1" type="ORF">GCM10011588_11590</name>
</gene>
<proteinExistence type="predicted"/>